<name>A0A1I5V6K6_9FIRM</name>
<evidence type="ECO:0000313" key="2">
    <source>
        <dbReference type="EMBL" id="SFQ03153.1"/>
    </source>
</evidence>
<dbReference type="STRING" id="937334.SAMN05444406_11018"/>
<reference evidence="2 3" key="1">
    <citation type="submission" date="2016-10" db="EMBL/GenBank/DDBJ databases">
        <authorList>
            <person name="de Groot N.N."/>
        </authorList>
    </citation>
    <scope>NUCLEOTIDE SEQUENCE [LARGE SCALE GENOMIC DNA]</scope>
    <source>
        <strain evidence="2 3">DSM 20678</strain>
    </source>
</reference>
<dbReference type="OrthoDB" id="1954703at2"/>
<keyword evidence="3" id="KW-1185">Reference proteome</keyword>
<evidence type="ECO:0000259" key="1">
    <source>
        <dbReference type="Pfam" id="PF07872"/>
    </source>
</evidence>
<dbReference type="Pfam" id="PF07872">
    <property type="entry name" value="DUF1659"/>
    <property type="match status" value="1"/>
</dbReference>
<sequence length="74" mass="8424">MALEIRPMDARLQIQLDMGQDQNGRRITRTRSLNRIKPDVSDEDLYNIAAALASLQSHPVIAIRKTAQFDYVNV</sequence>
<accession>A0A1I5V6K6</accession>
<proteinExistence type="predicted"/>
<evidence type="ECO:0000313" key="3">
    <source>
        <dbReference type="Proteomes" id="UP000198577"/>
    </source>
</evidence>
<feature type="domain" description="DUF1659" evidence="1">
    <location>
        <begin position="7"/>
        <end position="72"/>
    </location>
</feature>
<dbReference type="EMBL" id="FOXR01000010">
    <property type="protein sequence ID" value="SFQ03153.1"/>
    <property type="molecule type" value="Genomic_DNA"/>
</dbReference>
<dbReference type="InterPro" id="IPR012454">
    <property type="entry name" value="DUF1659"/>
</dbReference>
<protein>
    <recommendedName>
        <fullName evidence="1">DUF1659 domain-containing protein</fullName>
    </recommendedName>
</protein>
<gene>
    <name evidence="2" type="ORF">SAMN05444406_11018</name>
</gene>
<dbReference type="RefSeq" id="WP_025747935.1">
    <property type="nucleotide sequence ID" value="NZ_FOXR01000010.1"/>
</dbReference>
<dbReference type="Proteomes" id="UP000198577">
    <property type="component" value="Unassembled WGS sequence"/>
</dbReference>
<organism evidence="2 3">
    <name type="scientific">Caldicoprobacter faecalis</name>
    <dbReference type="NCBI Taxonomy" id="937334"/>
    <lineage>
        <taxon>Bacteria</taxon>
        <taxon>Bacillati</taxon>
        <taxon>Bacillota</taxon>
        <taxon>Clostridia</taxon>
        <taxon>Caldicoprobacterales</taxon>
        <taxon>Caldicoprobacteraceae</taxon>
        <taxon>Caldicoprobacter</taxon>
    </lineage>
</organism>
<dbReference type="AlphaFoldDB" id="A0A1I5V6K6"/>